<dbReference type="AlphaFoldDB" id="A0A1N6HFZ1"/>
<dbReference type="STRING" id="59733.SAMN05421769_2481"/>
<dbReference type="RefSeq" id="WP_074230618.1">
    <property type="nucleotide sequence ID" value="NZ_FSRQ01000002.1"/>
</dbReference>
<reference evidence="2" key="1">
    <citation type="submission" date="2016-12" db="EMBL/GenBank/DDBJ databases">
        <authorList>
            <person name="Varghese N."/>
            <person name="Submissions S."/>
        </authorList>
    </citation>
    <scope>NUCLEOTIDE SEQUENCE [LARGE SCALE GENOMIC DNA]</scope>
    <source>
        <strain evidence="2">DSM 16779</strain>
    </source>
</reference>
<dbReference type="OrthoDB" id="1095452at2"/>
<accession>A0A1N6HFZ1</accession>
<dbReference type="Gene3D" id="3.30.1150.10">
    <property type="match status" value="1"/>
</dbReference>
<keyword evidence="2" id="KW-1185">Reference proteome</keyword>
<proteinExistence type="predicted"/>
<dbReference type="SUPFAM" id="SSF74653">
    <property type="entry name" value="TolA/TonB C-terminal domain"/>
    <property type="match status" value="1"/>
</dbReference>
<dbReference type="Proteomes" id="UP000184782">
    <property type="component" value="Unassembled WGS sequence"/>
</dbReference>
<evidence type="ECO:0000313" key="1">
    <source>
        <dbReference type="EMBL" id="SIO18673.1"/>
    </source>
</evidence>
<name>A0A1N6HFZ1_9FLAO</name>
<sequence length="146" mass="16359">MKNLTLIIIIILNRFVFGQNIPVPPAMPSIPKTIENIHVTTVCPDYPDHEAYFPNGTETFIKKLENAVLLDSVKTKNGENTLKAILNFIVERDGSIAEIEVIGSDMNFNTVVKKSMKQINGKWIPAKLNGNFVRSKLQIPITINLK</sequence>
<evidence type="ECO:0000313" key="2">
    <source>
        <dbReference type="Proteomes" id="UP000184782"/>
    </source>
</evidence>
<dbReference type="EMBL" id="FSRQ01000002">
    <property type="protein sequence ID" value="SIO18673.1"/>
    <property type="molecule type" value="Genomic_DNA"/>
</dbReference>
<organism evidence="1 2">
    <name type="scientific">Chryseobacterium scophthalmum</name>
    <dbReference type="NCBI Taxonomy" id="59733"/>
    <lineage>
        <taxon>Bacteria</taxon>
        <taxon>Pseudomonadati</taxon>
        <taxon>Bacteroidota</taxon>
        <taxon>Flavobacteriia</taxon>
        <taxon>Flavobacteriales</taxon>
        <taxon>Weeksellaceae</taxon>
        <taxon>Chryseobacterium group</taxon>
        <taxon>Chryseobacterium</taxon>
    </lineage>
</organism>
<protein>
    <submittedName>
        <fullName evidence="1">Protein TonB</fullName>
    </submittedName>
</protein>
<gene>
    <name evidence="1" type="ORF">SAMN05421769_2481</name>
</gene>